<reference evidence="4 5" key="1">
    <citation type="journal article" date="2010" name="Proc. Natl. Acad. Sci. U.S.A.">
        <title>Insights into evolution of multicellular fungi from the assembled chromosomes of the mushroom Coprinopsis cinerea (Coprinus cinereus).</title>
        <authorList>
            <person name="Stajich J.E."/>
            <person name="Wilke S.K."/>
            <person name="Ahren D."/>
            <person name="Au C.H."/>
            <person name="Birren B.W."/>
            <person name="Borodovsky M."/>
            <person name="Burns C."/>
            <person name="Canback B."/>
            <person name="Casselton L.A."/>
            <person name="Cheng C.K."/>
            <person name="Deng J."/>
            <person name="Dietrich F.S."/>
            <person name="Fargo D.C."/>
            <person name="Farman M.L."/>
            <person name="Gathman A.C."/>
            <person name="Goldberg J."/>
            <person name="Guigo R."/>
            <person name="Hoegger P.J."/>
            <person name="Hooker J.B."/>
            <person name="Huggins A."/>
            <person name="James T.Y."/>
            <person name="Kamada T."/>
            <person name="Kilaru S."/>
            <person name="Kodira C."/>
            <person name="Kues U."/>
            <person name="Kupfer D."/>
            <person name="Kwan H.S."/>
            <person name="Lomsadze A."/>
            <person name="Li W."/>
            <person name="Lilly W.W."/>
            <person name="Ma L.J."/>
            <person name="Mackey A.J."/>
            <person name="Manning G."/>
            <person name="Martin F."/>
            <person name="Muraguchi H."/>
            <person name="Natvig D.O."/>
            <person name="Palmerini H."/>
            <person name="Ramesh M.A."/>
            <person name="Rehmeyer C.J."/>
            <person name="Roe B.A."/>
            <person name="Shenoy N."/>
            <person name="Stanke M."/>
            <person name="Ter-Hovhannisyan V."/>
            <person name="Tunlid A."/>
            <person name="Velagapudi R."/>
            <person name="Vision T.J."/>
            <person name="Zeng Q."/>
            <person name="Zolan M.E."/>
            <person name="Pukkila P.J."/>
        </authorList>
    </citation>
    <scope>NUCLEOTIDE SEQUENCE [LARGE SCALE GENOMIC DNA]</scope>
    <source>
        <strain evidence="5">Okayama-7 / 130 / ATCC MYA-4618 / FGSC 9003</strain>
    </source>
</reference>
<dbReference type="STRING" id="240176.A8NYL3"/>
<organism evidence="4 5">
    <name type="scientific">Coprinopsis cinerea (strain Okayama-7 / 130 / ATCC MYA-4618 / FGSC 9003)</name>
    <name type="common">Inky cap fungus</name>
    <name type="synonym">Hormographiella aspergillata</name>
    <dbReference type="NCBI Taxonomy" id="240176"/>
    <lineage>
        <taxon>Eukaryota</taxon>
        <taxon>Fungi</taxon>
        <taxon>Dikarya</taxon>
        <taxon>Basidiomycota</taxon>
        <taxon>Agaricomycotina</taxon>
        <taxon>Agaricomycetes</taxon>
        <taxon>Agaricomycetidae</taxon>
        <taxon>Agaricales</taxon>
        <taxon>Agaricineae</taxon>
        <taxon>Psathyrellaceae</taxon>
        <taxon>Coprinopsis</taxon>
    </lineage>
</organism>
<dbReference type="SUPFAM" id="SSF53474">
    <property type="entry name" value="alpha/beta-Hydrolases"/>
    <property type="match status" value="1"/>
</dbReference>
<feature type="compositionally biased region" description="Pro residues" evidence="2">
    <location>
        <begin position="389"/>
        <end position="407"/>
    </location>
</feature>
<protein>
    <recommendedName>
        <fullName evidence="3">DUF676 domain-containing protein</fullName>
    </recommendedName>
</protein>
<dbReference type="InterPro" id="IPR007751">
    <property type="entry name" value="DUF676_lipase-like"/>
</dbReference>
<feature type="domain" description="DUF676" evidence="3">
    <location>
        <begin position="46"/>
        <end position="173"/>
    </location>
</feature>
<comment type="caution">
    <text evidence="4">The sequence shown here is derived from an EMBL/GenBank/DDBJ whole genome shotgun (WGS) entry which is preliminary data.</text>
</comment>
<dbReference type="Proteomes" id="UP000001861">
    <property type="component" value="Unassembled WGS sequence"/>
</dbReference>
<feature type="region of interest" description="Disordered" evidence="2">
    <location>
        <begin position="1"/>
        <end position="28"/>
    </location>
</feature>
<evidence type="ECO:0000259" key="3">
    <source>
        <dbReference type="Pfam" id="PF05057"/>
    </source>
</evidence>
<dbReference type="PANTHER" id="PTHR47842">
    <property type="entry name" value="EXPRESSED PROTEIN"/>
    <property type="match status" value="1"/>
</dbReference>
<evidence type="ECO:0000313" key="4">
    <source>
        <dbReference type="EMBL" id="EAU84374.2"/>
    </source>
</evidence>
<comment type="similarity">
    <text evidence="1">Belongs to the putative lipase ROG1 family.</text>
</comment>
<dbReference type="OMA" id="TAETWAH"/>
<dbReference type="RefSeq" id="XP_001837458.2">
    <property type="nucleotide sequence ID" value="XM_001837406.2"/>
</dbReference>
<gene>
    <name evidence="4" type="ORF">CC1G_01370</name>
</gene>
<evidence type="ECO:0000313" key="5">
    <source>
        <dbReference type="Proteomes" id="UP000001861"/>
    </source>
</evidence>
<dbReference type="HOGENOM" id="CLU_020826_2_0_1"/>
<dbReference type="InterPro" id="IPR029058">
    <property type="entry name" value="AB_hydrolase_fold"/>
</dbReference>
<dbReference type="Gene3D" id="3.40.50.1820">
    <property type="entry name" value="alpha/beta hydrolase"/>
    <property type="match status" value="1"/>
</dbReference>
<dbReference type="OrthoDB" id="442243at2759"/>
<evidence type="ECO:0000256" key="1">
    <source>
        <dbReference type="ARBA" id="ARBA00007920"/>
    </source>
</evidence>
<dbReference type="PANTHER" id="PTHR47842:SF1">
    <property type="entry name" value="DUF676 DOMAIN-CONTAINING PROTEIN"/>
    <property type="match status" value="1"/>
</dbReference>
<feature type="region of interest" description="Disordered" evidence="2">
    <location>
        <begin position="383"/>
        <end position="439"/>
    </location>
</feature>
<dbReference type="KEGG" id="cci:CC1G_01370"/>
<dbReference type="Pfam" id="PF05057">
    <property type="entry name" value="DUF676"/>
    <property type="match status" value="1"/>
</dbReference>
<evidence type="ECO:0000256" key="2">
    <source>
        <dbReference type="SAM" id="MobiDB-lite"/>
    </source>
</evidence>
<name>A8NYL3_COPC7</name>
<feature type="compositionally biased region" description="Polar residues" evidence="2">
    <location>
        <begin position="419"/>
        <end position="430"/>
    </location>
</feature>
<dbReference type="AlphaFoldDB" id="A8NYL3"/>
<dbReference type="EMBL" id="AACS02000005">
    <property type="protein sequence ID" value="EAU84374.2"/>
    <property type="molecule type" value="Genomic_DNA"/>
</dbReference>
<accession>A8NYL3</accession>
<proteinExistence type="inferred from homology"/>
<feature type="compositionally biased region" description="Polar residues" evidence="2">
    <location>
        <begin position="9"/>
        <end position="20"/>
    </location>
</feature>
<dbReference type="VEuPathDB" id="FungiDB:CC1G_01370"/>
<dbReference type="GeneID" id="6014014"/>
<dbReference type="eggNOG" id="ENOG502QQEZ">
    <property type="taxonomic scope" value="Eukaryota"/>
</dbReference>
<keyword evidence="5" id="KW-1185">Reference proteome</keyword>
<dbReference type="InParanoid" id="A8NYL3"/>
<sequence length="439" mass="47612">MDFNPWATDDTSSKPATNEPETGLVTSPAPLESSQALVHSPNDFLLVIFIHGFKGSDETFDHFPQRLHHLLTHSLPNTKVECIVFPAYETKGELDKAIVRFADWLTSLVVEREVASGGGAGSAKIVLCGHSMGGLLAADSLREFVNSRPDKQAPLWPRIIALLAFDTPYLGLHPHIVKDSVEKAADHFNAAKTVGSALFGSLAGFTAGKAATAPAAPNAASSSQTQSPWAKWAAPAAYAIGGAVLAGAAAGGAYYARDHLTQGYTWATDHMKYVGNLWDEQGLKARVETLVDIDEQEGVIFRNYYTYLPPTLPRYLNSRTFVVLPDYGSRAASRFIASNNNIAADEIQAHTGMFNPASNDGYYELGLTSAKAIQDAFQRWRTPQLQPVPARPRPNSPRPKPPRPTSPRSPHRRATSPRMQQPTSPSSKNNVPEGDLISF</sequence>